<sequence length="123" mass="14466">MPNEFLCEIILSIHGEFSKTLRSLCLTCKHFRNVVEEHREPEYNLRGKWNDDLYAMTERLRDQPRLKHLIRVICMVYDFAIHTKYTEEEVNNLVTPLGSTRLMLVRSNAGVRFLHETTEAQSG</sequence>
<protein>
    <submittedName>
        <fullName evidence="1">Uncharacterized protein</fullName>
    </submittedName>
</protein>
<evidence type="ECO:0000313" key="1">
    <source>
        <dbReference type="EMBL" id="KZM20177.1"/>
    </source>
</evidence>
<reference evidence="1 2" key="1">
    <citation type="journal article" date="2016" name="Sci. Rep.">
        <title>Draft genome sequencing and secretome analysis of fungal phytopathogen Ascochyta rabiei provides insight into the necrotrophic effector repertoire.</title>
        <authorList>
            <person name="Verma S."/>
            <person name="Gazara R.K."/>
            <person name="Nizam S."/>
            <person name="Parween S."/>
            <person name="Chattopadhyay D."/>
            <person name="Verma P.K."/>
        </authorList>
    </citation>
    <scope>NUCLEOTIDE SEQUENCE [LARGE SCALE GENOMIC DNA]</scope>
    <source>
        <strain evidence="1 2">ArDII</strain>
    </source>
</reference>
<comment type="caution">
    <text evidence="1">The sequence shown here is derived from an EMBL/GenBank/DDBJ whole genome shotgun (WGS) entry which is preliminary data.</text>
</comment>
<dbReference type="OrthoDB" id="3792707at2759"/>
<gene>
    <name evidence="1" type="ORF">ST47_g8665</name>
</gene>
<accession>A0A162YR14</accession>
<keyword evidence="2" id="KW-1185">Reference proteome</keyword>
<dbReference type="Proteomes" id="UP000076837">
    <property type="component" value="Unassembled WGS sequence"/>
</dbReference>
<dbReference type="AlphaFoldDB" id="A0A162YR14"/>
<evidence type="ECO:0000313" key="2">
    <source>
        <dbReference type="Proteomes" id="UP000076837"/>
    </source>
</evidence>
<organism evidence="1 2">
    <name type="scientific">Didymella rabiei</name>
    <name type="common">Chickpea ascochyta blight fungus</name>
    <name type="synonym">Mycosphaerella rabiei</name>
    <dbReference type="NCBI Taxonomy" id="5454"/>
    <lineage>
        <taxon>Eukaryota</taxon>
        <taxon>Fungi</taxon>
        <taxon>Dikarya</taxon>
        <taxon>Ascomycota</taxon>
        <taxon>Pezizomycotina</taxon>
        <taxon>Dothideomycetes</taxon>
        <taxon>Pleosporomycetidae</taxon>
        <taxon>Pleosporales</taxon>
        <taxon>Pleosporineae</taxon>
        <taxon>Didymellaceae</taxon>
        <taxon>Ascochyta</taxon>
    </lineage>
</organism>
<proteinExistence type="predicted"/>
<name>A0A162YR14_DIDRA</name>
<dbReference type="EMBL" id="JYNV01000284">
    <property type="protein sequence ID" value="KZM20177.1"/>
    <property type="molecule type" value="Genomic_DNA"/>
</dbReference>